<dbReference type="PROSITE" id="PS50125">
    <property type="entry name" value="GUANYLATE_CYCLASE_2"/>
    <property type="match status" value="1"/>
</dbReference>
<dbReference type="GO" id="GO:0009190">
    <property type="term" value="P:cyclic nucleotide biosynthetic process"/>
    <property type="evidence" value="ECO:0007669"/>
    <property type="project" value="InterPro"/>
</dbReference>
<gene>
    <name evidence="3" type="ORF">GALL_252660</name>
</gene>
<dbReference type="InterPro" id="IPR029787">
    <property type="entry name" value="Nucleotide_cyclase"/>
</dbReference>
<keyword evidence="1" id="KW-1133">Transmembrane helix</keyword>
<dbReference type="Pfam" id="PF00211">
    <property type="entry name" value="Guanylate_cyc"/>
    <property type="match status" value="1"/>
</dbReference>
<reference evidence="3" key="1">
    <citation type="submission" date="2016-10" db="EMBL/GenBank/DDBJ databases">
        <title>Sequence of Gallionella enrichment culture.</title>
        <authorList>
            <person name="Poehlein A."/>
            <person name="Muehling M."/>
            <person name="Daniel R."/>
        </authorList>
    </citation>
    <scope>NUCLEOTIDE SEQUENCE</scope>
</reference>
<dbReference type="SUPFAM" id="SSF55073">
    <property type="entry name" value="Nucleotide cyclase"/>
    <property type="match status" value="1"/>
</dbReference>
<comment type="caution">
    <text evidence="3">The sequence shown here is derived from an EMBL/GenBank/DDBJ whole genome shotgun (WGS) entry which is preliminary data.</text>
</comment>
<evidence type="ECO:0000313" key="3">
    <source>
        <dbReference type="EMBL" id="OIQ92824.1"/>
    </source>
</evidence>
<dbReference type="CDD" id="cd07302">
    <property type="entry name" value="CHD"/>
    <property type="match status" value="1"/>
</dbReference>
<evidence type="ECO:0000256" key="1">
    <source>
        <dbReference type="SAM" id="Phobius"/>
    </source>
</evidence>
<accession>A0A1J5R9U1</accession>
<dbReference type="Gene3D" id="3.30.70.1230">
    <property type="entry name" value="Nucleotide cyclase"/>
    <property type="match status" value="1"/>
</dbReference>
<protein>
    <submittedName>
        <fullName evidence="3">Adenylate and guanylate cyclase catalytic domain protein</fullName>
    </submittedName>
</protein>
<sequence length="279" mass="30919">MIDRLNKTSICSIVFLDIIGYSKKSVSEQIDDKTLFNELINEAIKNVAQNDRIILDTGDGAAITLMGEPEEALFISLTIRDGILLHNKSTGQSLRVRIGINLGSVRVVNDINDRPNIVGDGINVAQRIMSFAGENEILVSRSYYEVTSRLTKEMSGMFTYSGVKHDKHIREHEVYVIKPIENDENNVAVSDFSSNKGNIEPPVSGNKVNILNRMLLASMVLLAGFIVLYFITNQFKSDSAGKEKSAHETVENNANHTRAKKTQSVKKCSQAESVLGQCR</sequence>
<feature type="domain" description="Guanylate cyclase" evidence="2">
    <location>
        <begin position="12"/>
        <end position="129"/>
    </location>
</feature>
<dbReference type="EMBL" id="MLJW01000222">
    <property type="protein sequence ID" value="OIQ92824.1"/>
    <property type="molecule type" value="Genomic_DNA"/>
</dbReference>
<name>A0A1J5R9U1_9ZZZZ</name>
<evidence type="ECO:0000259" key="2">
    <source>
        <dbReference type="PROSITE" id="PS50125"/>
    </source>
</evidence>
<keyword evidence="1" id="KW-0472">Membrane</keyword>
<proteinExistence type="predicted"/>
<dbReference type="GO" id="GO:0035556">
    <property type="term" value="P:intracellular signal transduction"/>
    <property type="evidence" value="ECO:0007669"/>
    <property type="project" value="InterPro"/>
</dbReference>
<dbReference type="AlphaFoldDB" id="A0A1J5R9U1"/>
<keyword evidence="1" id="KW-0812">Transmembrane</keyword>
<organism evidence="3">
    <name type="scientific">mine drainage metagenome</name>
    <dbReference type="NCBI Taxonomy" id="410659"/>
    <lineage>
        <taxon>unclassified sequences</taxon>
        <taxon>metagenomes</taxon>
        <taxon>ecological metagenomes</taxon>
    </lineage>
</organism>
<feature type="transmembrane region" description="Helical" evidence="1">
    <location>
        <begin position="214"/>
        <end position="232"/>
    </location>
</feature>
<dbReference type="InterPro" id="IPR001054">
    <property type="entry name" value="A/G_cyclase"/>
</dbReference>